<accession>A0AA96J631</accession>
<dbReference type="EMBL" id="CP134890">
    <property type="protein sequence ID" value="WNM22318.1"/>
    <property type="molecule type" value="Genomic_DNA"/>
</dbReference>
<dbReference type="RefSeq" id="WP_313322047.1">
    <property type="nucleotide sequence ID" value="NZ_CP134878.1"/>
</dbReference>
<dbReference type="KEGG" id="fcj:RN605_02900"/>
<dbReference type="InterPro" id="IPR001478">
    <property type="entry name" value="PDZ"/>
</dbReference>
<dbReference type="Pfam" id="PF03572">
    <property type="entry name" value="Peptidase_S41"/>
    <property type="match status" value="1"/>
</dbReference>
<organism evidence="7">
    <name type="scientific">Flavobacterium capsici</name>
    <dbReference type="NCBI Taxonomy" id="3075618"/>
    <lineage>
        <taxon>Bacteria</taxon>
        <taxon>Pseudomonadati</taxon>
        <taxon>Bacteroidota</taxon>
        <taxon>Flavobacteriia</taxon>
        <taxon>Flavobacteriales</taxon>
        <taxon>Flavobacteriaceae</taxon>
        <taxon>Flavobacterium</taxon>
    </lineage>
</organism>
<dbReference type="SMART" id="SM00245">
    <property type="entry name" value="TSPc"/>
    <property type="match status" value="1"/>
</dbReference>
<keyword evidence="3" id="KW-0378">Hydrolase</keyword>
<dbReference type="PROSITE" id="PS50106">
    <property type="entry name" value="PDZ"/>
    <property type="match status" value="1"/>
</dbReference>
<reference evidence="7 9" key="1">
    <citation type="submission" date="2023-09" db="EMBL/GenBank/DDBJ databases">
        <title>Flavobacterium sp. a novel bacteria isolate from Pepper rhizosphere.</title>
        <authorList>
            <person name="Peng Y."/>
            <person name="Lee J."/>
        </authorList>
    </citation>
    <scope>NUCLEOTIDE SEQUENCE</scope>
    <source>
        <strain evidence="7">PMR2A8</strain>
        <strain evidence="8 9">PMTSA4</strain>
    </source>
</reference>
<dbReference type="PANTHER" id="PTHR32060">
    <property type="entry name" value="TAIL-SPECIFIC PROTEASE"/>
    <property type="match status" value="1"/>
</dbReference>
<dbReference type="Pfam" id="PF17804">
    <property type="entry name" value="TSP_NTD"/>
    <property type="match status" value="1"/>
</dbReference>
<feature type="domain" description="PDZ" evidence="6">
    <location>
        <begin position="241"/>
        <end position="285"/>
    </location>
</feature>
<keyword evidence="4" id="KW-0720">Serine protease</keyword>
<dbReference type="GO" id="GO:0007165">
    <property type="term" value="P:signal transduction"/>
    <property type="evidence" value="ECO:0007669"/>
    <property type="project" value="TreeGrafter"/>
</dbReference>
<sequence>MKKILFILSFVPSLLAAQSDVNPCATLSKINDVFQRKHYQPKPLDDSLSIYVYRTFLEEIDENNRLFTEEDLLKFKDFKYKVDDYIVSKDCSFLETMYQSYNNVIDRYVAIINSLNNDSFPTSSSENIIFSKKSFPFLKNETELKAFYKKRILFTLLREIGETSTNKDSLVANFKSIYANQKAAVFEKYLCKASNLKLTKDDFNEKFYSIFCSYFDPHSDYFSQKSRSNFYSHLSSDNLSFGFYVSKNDNEEIYVAEILPGSSAYYSEKIEKDDVLLKIAHNSIEYFVDCIATEKLFEILNSDNYKSADFTFRKKSGLIYSIKLDKKILKDVQNNVYSFIIKNKDKNFGYIKIPSFYAPFDKGKSSISQDVTKEVYKLKDAKIDGLIIDLQNNGGGSLDEAIRLCGLFIDIGPVAVMNDRNDRKEVLKDYNRGTIFSGNMVVLVNGLSASASEFFSNTMQDYQRAIIVGNTTLGKASMQRVFPLENSKDEFVKITLEKFYRITGKSNQYNGLIPDVEIPSLFDKHMPRENTNETALKGDEIDVKLKYKLFESDYSSAIEKSKERIKNSLECKKIEALNERVNPYYDSEMPPITLKFDTVYEDISRINSLWKELRDFSEKEYPIEIEQSKIDLDYQKYDDFLKTIADKRKKDVKQNFDILEAVNILTDLTP</sequence>
<dbReference type="Gene3D" id="3.90.226.10">
    <property type="entry name" value="2-enoyl-CoA Hydratase, Chain A, domain 1"/>
    <property type="match status" value="1"/>
</dbReference>
<dbReference type="SUPFAM" id="SSF52096">
    <property type="entry name" value="ClpP/crotonase"/>
    <property type="match status" value="1"/>
</dbReference>
<keyword evidence="2" id="KW-0645">Protease</keyword>
<evidence type="ECO:0000256" key="1">
    <source>
        <dbReference type="ARBA" id="ARBA00009179"/>
    </source>
</evidence>
<evidence type="ECO:0000313" key="8">
    <source>
        <dbReference type="EMBL" id="WNM22318.1"/>
    </source>
</evidence>
<proteinExistence type="inferred from homology"/>
<evidence type="ECO:0000256" key="3">
    <source>
        <dbReference type="ARBA" id="ARBA00022801"/>
    </source>
</evidence>
<dbReference type="GO" id="GO:0004175">
    <property type="term" value="F:endopeptidase activity"/>
    <property type="evidence" value="ECO:0007669"/>
    <property type="project" value="TreeGrafter"/>
</dbReference>
<dbReference type="InterPro" id="IPR004447">
    <property type="entry name" value="Peptidase_S41A"/>
</dbReference>
<dbReference type="AlphaFoldDB" id="A0AA96J1E8"/>
<keyword evidence="5" id="KW-0732">Signal</keyword>
<protein>
    <submittedName>
        <fullName evidence="7">S41 family peptidase</fullName>
    </submittedName>
</protein>
<gene>
    <name evidence="8" type="ORF">RN605_02900</name>
    <name evidence="7" type="ORF">RN608_09600</name>
</gene>
<dbReference type="GO" id="GO:0008236">
    <property type="term" value="F:serine-type peptidase activity"/>
    <property type="evidence" value="ECO:0007669"/>
    <property type="project" value="UniProtKB-KW"/>
</dbReference>
<dbReference type="Gene3D" id="2.30.42.10">
    <property type="match status" value="1"/>
</dbReference>
<keyword evidence="9" id="KW-1185">Reference proteome</keyword>
<dbReference type="InterPro" id="IPR040573">
    <property type="entry name" value="TSP_N"/>
</dbReference>
<dbReference type="InterPro" id="IPR005151">
    <property type="entry name" value="Tail-specific_protease"/>
</dbReference>
<dbReference type="GO" id="GO:0006508">
    <property type="term" value="P:proteolysis"/>
    <property type="evidence" value="ECO:0007669"/>
    <property type="project" value="UniProtKB-KW"/>
</dbReference>
<evidence type="ECO:0000256" key="5">
    <source>
        <dbReference type="SAM" id="SignalP"/>
    </source>
</evidence>
<feature type="chain" id="PRO_5044705368" evidence="5">
    <location>
        <begin position="17"/>
        <end position="670"/>
    </location>
</feature>
<evidence type="ECO:0000256" key="4">
    <source>
        <dbReference type="ARBA" id="ARBA00022825"/>
    </source>
</evidence>
<evidence type="ECO:0000313" key="9">
    <source>
        <dbReference type="Proteomes" id="UP001304515"/>
    </source>
</evidence>
<dbReference type="PANTHER" id="PTHR32060:SF22">
    <property type="entry name" value="CARBOXYL-TERMINAL-PROCESSING PEPTIDASE 3, CHLOROPLASTIC"/>
    <property type="match status" value="1"/>
</dbReference>
<name>A0AA96J1E8_9FLAO</name>
<accession>A0AA96J1E8</accession>
<evidence type="ECO:0000256" key="2">
    <source>
        <dbReference type="ARBA" id="ARBA00022670"/>
    </source>
</evidence>
<evidence type="ECO:0000313" key="7">
    <source>
        <dbReference type="EMBL" id="WNM18267.1"/>
    </source>
</evidence>
<dbReference type="EMBL" id="CP134878">
    <property type="protein sequence ID" value="WNM18267.1"/>
    <property type="molecule type" value="Genomic_DNA"/>
</dbReference>
<comment type="similarity">
    <text evidence="1">Belongs to the peptidase S41A family.</text>
</comment>
<dbReference type="CDD" id="cd07560">
    <property type="entry name" value="Peptidase_S41_CPP"/>
    <property type="match status" value="1"/>
</dbReference>
<dbReference type="InterPro" id="IPR029045">
    <property type="entry name" value="ClpP/crotonase-like_dom_sf"/>
</dbReference>
<feature type="signal peptide" evidence="5">
    <location>
        <begin position="1"/>
        <end position="16"/>
    </location>
</feature>
<dbReference type="InterPro" id="IPR036034">
    <property type="entry name" value="PDZ_sf"/>
</dbReference>
<dbReference type="Proteomes" id="UP001304515">
    <property type="component" value="Chromosome"/>
</dbReference>
<dbReference type="GO" id="GO:0030288">
    <property type="term" value="C:outer membrane-bounded periplasmic space"/>
    <property type="evidence" value="ECO:0007669"/>
    <property type="project" value="TreeGrafter"/>
</dbReference>
<evidence type="ECO:0000259" key="6">
    <source>
        <dbReference type="PROSITE" id="PS50106"/>
    </source>
</evidence>